<sequence length="119" mass="12534">MADKFSDVLQTVVRDSGSDGAILVSTDGLAIASVLPEDVDEDRVAAMGAAILSLGERVTAELEKGELEQLYVKGSKGYMIFTGIKDLAVLGVLAPSNAKLGLLLMEIKRAAKKIEELLG</sequence>
<dbReference type="PaxDb" id="123214-PERMA_1733"/>
<dbReference type="STRING" id="123214.PERMA_1733"/>
<dbReference type="InterPro" id="IPR037587">
    <property type="entry name" value="LAMTOR2-like"/>
</dbReference>
<dbReference type="KEGG" id="pmx:PERMA_1733"/>
<protein>
    <submittedName>
        <fullName evidence="2">Roadblock/LC7 domain protein</fullName>
    </submittedName>
</protein>
<dbReference type="HOGENOM" id="CLU_118613_1_2_0"/>
<dbReference type="SUPFAM" id="SSF103196">
    <property type="entry name" value="Roadblock/LC7 domain"/>
    <property type="match status" value="1"/>
</dbReference>
<keyword evidence="3" id="KW-1185">Reference proteome</keyword>
<evidence type="ECO:0000259" key="1">
    <source>
        <dbReference type="SMART" id="SM00960"/>
    </source>
</evidence>
<dbReference type="PANTHER" id="PTHR13323">
    <property type="entry name" value="LATE ENDOSOMAL/LYSOSOMAL MP1 INTERACTING PROTEIN"/>
    <property type="match status" value="1"/>
</dbReference>
<evidence type="ECO:0000313" key="3">
    <source>
        <dbReference type="Proteomes" id="UP000001366"/>
    </source>
</evidence>
<accession>C0QS51</accession>
<dbReference type="RefSeq" id="WP_012676839.1">
    <property type="nucleotide sequence ID" value="NC_012440.1"/>
</dbReference>
<organism evidence="2 3">
    <name type="scientific">Persephonella marina (strain DSM 14350 / EX-H1)</name>
    <dbReference type="NCBI Taxonomy" id="123214"/>
    <lineage>
        <taxon>Bacteria</taxon>
        <taxon>Pseudomonadati</taxon>
        <taxon>Aquificota</taxon>
        <taxon>Aquificia</taxon>
        <taxon>Aquificales</taxon>
        <taxon>Hydrogenothermaceae</taxon>
        <taxon>Persephonella</taxon>
    </lineage>
</organism>
<dbReference type="OrthoDB" id="513103at2"/>
<dbReference type="GO" id="GO:0005085">
    <property type="term" value="F:guanyl-nucleotide exchange factor activity"/>
    <property type="evidence" value="ECO:0007669"/>
    <property type="project" value="InterPro"/>
</dbReference>
<dbReference type="SMART" id="SM00960">
    <property type="entry name" value="Robl_LC7"/>
    <property type="match status" value="1"/>
</dbReference>
<gene>
    <name evidence="2" type="ordered locus">PERMA_1733</name>
</gene>
<dbReference type="Pfam" id="PF03259">
    <property type="entry name" value="Robl_LC7"/>
    <property type="match status" value="1"/>
</dbReference>
<dbReference type="Gene3D" id="3.30.450.30">
    <property type="entry name" value="Dynein light chain 2a, cytoplasmic"/>
    <property type="match status" value="1"/>
</dbReference>
<dbReference type="eggNOG" id="COG2018">
    <property type="taxonomic scope" value="Bacteria"/>
</dbReference>
<dbReference type="EMBL" id="CP001230">
    <property type="protein sequence ID" value="ACO04602.1"/>
    <property type="molecule type" value="Genomic_DNA"/>
</dbReference>
<dbReference type="InterPro" id="IPR004942">
    <property type="entry name" value="Roadblock/LAMTOR2_dom"/>
</dbReference>
<dbReference type="GO" id="GO:0060090">
    <property type="term" value="F:molecular adaptor activity"/>
    <property type="evidence" value="ECO:0007669"/>
    <property type="project" value="InterPro"/>
</dbReference>
<proteinExistence type="predicted"/>
<dbReference type="Proteomes" id="UP000001366">
    <property type="component" value="Chromosome"/>
</dbReference>
<dbReference type="AlphaFoldDB" id="C0QS51"/>
<name>C0QS51_PERMH</name>
<dbReference type="GO" id="GO:0032008">
    <property type="term" value="P:positive regulation of TOR signaling"/>
    <property type="evidence" value="ECO:0007669"/>
    <property type="project" value="InterPro"/>
</dbReference>
<feature type="domain" description="Roadblock/LAMTOR2" evidence="1">
    <location>
        <begin position="5"/>
        <end position="94"/>
    </location>
</feature>
<reference evidence="2 3" key="1">
    <citation type="journal article" date="2009" name="J. Bacteriol.">
        <title>Complete and draft genome sequences of six members of the Aquificales.</title>
        <authorList>
            <person name="Reysenbach A.L."/>
            <person name="Hamamura N."/>
            <person name="Podar M."/>
            <person name="Griffiths E."/>
            <person name="Ferreira S."/>
            <person name="Hochstein R."/>
            <person name="Heidelberg J."/>
            <person name="Johnson J."/>
            <person name="Mead D."/>
            <person name="Pohorille A."/>
            <person name="Sarmiento M."/>
            <person name="Schweighofer K."/>
            <person name="Seshadri R."/>
            <person name="Voytek M.A."/>
        </authorList>
    </citation>
    <scope>NUCLEOTIDE SEQUENCE [LARGE SCALE GENOMIC DNA]</scope>
    <source>
        <strain evidence="3">DSM 14350 / EX-H1</strain>
    </source>
</reference>
<evidence type="ECO:0000313" key="2">
    <source>
        <dbReference type="EMBL" id="ACO04602.1"/>
    </source>
</evidence>